<dbReference type="InterPro" id="IPR047664">
    <property type="entry name" value="SWEET"/>
</dbReference>
<protein>
    <recommendedName>
        <fullName evidence="4">Sugar transporter SWEET1</fullName>
    </recommendedName>
    <alternativeName>
        <fullName evidence="13">Solute carrier family 50 member 1</fullName>
    </alternativeName>
</protein>
<dbReference type="GO" id="GO:0005886">
    <property type="term" value="C:plasma membrane"/>
    <property type="evidence" value="ECO:0007669"/>
    <property type="project" value="UniProtKB-SubCell"/>
</dbReference>
<keyword evidence="9" id="KW-0677">Repeat</keyword>
<dbReference type="GO" id="GO:0000139">
    <property type="term" value="C:Golgi membrane"/>
    <property type="evidence" value="ECO:0007669"/>
    <property type="project" value="UniProtKB-SubCell"/>
</dbReference>
<evidence type="ECO:0000313" key="16">
    <source>
        <dbReference type="Proteomes" id="UP001295444"/>
    </source>
</evidence>
<dbReference type="FunFam" id="1.20.1280.290:FF:000021">
    <property type="entry name" value="Solute carrier family 50 member 1"/>
    <property type="match status" value="1"/>
</dbReference>
<dbReference type="PANTHER" id="PTHR10791:SF30">
    <property type="entry name" value="SUGAR TRANSPORTER SWEET1"/>
    <property type="match status" value="1"/>
</dbReference>
<dbReference type="InterPro" id="IPR004316">
    <property type="entry name" value="SWEET_rpt"/>
</dbReference>
<keyword evidence="12 14" id="KW-0472">Membrane</keyword>
<dbReference type="Proteomes" id="UP001295444">
    <property type="component" value="Chromosome 13"/>
</dbReference>
<evidence type="ECO:0000256" key="1">
    <source>
        <dbReference type="ARBA" id="ARBA00004651"/>
    </source>
</evidence>
<comment type="subcellular location">
    <subcellularLocation>
        <location evidence="1">Cell membrane</location>
        <topology evidence="1">Multi-pass membrane protein</topology>
    </subcellularLocation>
    <subcellularLocation>
        <location evidence="2">Golgi apparatus membrane</location>
        <topology evidence="2">Multi-pass membrane protein</topology>
    </subcellularLocation>
</comment>
<keyword evidence="11" id="KW-0333">Golgi apparatus</keyword>
<comment type="similarity">
    <text evidence="3">Belongs to the SWEET sugar transporter family.</text>
</comment>
<feature type="transmembrane region" description="Helical" evidence="14">
    <location>
        <begin position="183"/>
        <end position="204"/>
    </location>
</feature>
<accession>A0AAD1THU3</accession>
<feature type="transmembrane region" description="Helical" evidence="14">
    <location>
        <begin position="93"/>
        <end position="113"/>
    </location>
</feature>
<evidence type="ECO:0000256" key="12">
    <source>
        <dbReference type="ARBA" id="ARBA00023136"/>
    </source>
</evidence>
<gene>
    <name evidence="15" type="ORF">PECUL_23A049895</name>
</gene>
<evidence type="ECO:0000256" key="4">
    <source>
        <dbReference type="ARBA" id="ARBA00021741"/>
    </source>
</evidence>
<evidence type="ECO:0000256" key="11">
    <source>
        <dbReference type="ARBA" id="ARBA00023034"/>
    </source>
</evidence>
<name>A0AAD1THU3_PELCU</name>
<organism evidence="15 16">
    <name type="scientific">Pelobates cultripes</name>
    <name type="common">Western spadefoot toad</name>
    <dbReference type="NCBI Taxonomy" id="61616"/>
    <lineage>
        <taxon>Eukaryota</taxon>
        <taxon>Metazoa</taxon>
        <taxon>Chordata</taxon>
        <taxon>Craniata</taxon>
        <taxon>Vertebrata</taxon>
        <taxon>Euteleostomi</taxon>
        <taxon>Amphibia</taxon>
        <taxon>Batrachia</taxon>
        <taxon>Anura</taxon>
        <taxon>Pelobatoidea</taxon>
        <taxon>Pelobatidae</taxon>
        <taxon>Pelobates</taxon>
    </lineage>
</organism>
<proteinExistence type="inferred from homology"/>
<evidence type="ECO:0000313" key="15">
    <source>
        <dbReference type="EMBL" id="CAH2327533.1"/>
    </source>
</evidence>
<reference evidence="15" key="1">
    <citation type="submission" date="2022-03" db="EMBL/GenBank/DDBJ databases">
        <authorList>
            <person name="Alioto T."/>
            <person name="Alioto T."/>
            <person name="Gomez Garrido J."/>
        </authorList>
    </citation>
    <scope>NUCLEOTIDE SEQUENCE</scope>
</reference>
<feature type="transmembrane region" description="Helical" evidence="14">
    <location>
        <begin position="65"/>
        <end position="86"/>
    </location>
</feature>
<evidence type="ECO:0000256" key="5">
    <source>
        <dbReference type="ARBA" id="ARBA00022448"/>
    </source>
</evidence>
<keyword evidence="6" id="KW-1003">Cell membrane</keyword>
<keyword evidence="8 14" id="KW-0812">Transmembrane</keyword>
<evidence type="ECO:0000256" key="7">
    <source>
        <dbReference type="ARBA" id="ARBA00022597"/>
    </source>
</evidence>
<evidence type="ECO:0000256" key="8">
    <source>
        <dbReference type="ARBA" id="ARBA00022692"/>
    </source>
</evidence>
<keyword evidence="7 15" id="KW-0762">Sugar transport</keyword>
<dbReference type="GO" id="GO:0051119">
    <property type="term" value="F:sugar transmembrane transporter activity"/>
    <property type="evidence" value="ECO:0007669"/>
    <property type="project" value="InterPro"/>
</dbReference>
<dbReference type="Pfam" id="PF03083">
    <property type="entry name" value="MtN3_slv"/>
    <property type="match status" value="2"/>
</dbReference>
<dbReference type="FunFam" id="1.20.1280.290:FF:000010">
    <property type="entry name" value="Sugar transporter SWEET"/>
    <property type="match status" value="1"/>
</dbReference>
<keyword evidence="16" id="KW-1185">Reference proteome</keyword>
<keyword evidence="5" id="KW-0813">Transport</keyword>
<dbReference type="PANTHER" id="PTHR10791">
    <property type="entry name" value="RAG1-ACTIVATING PROTEIN 1"/>
    <property type="match status" value="1"/>
</dbReference>
<evidence type="ECO:0000256" key="14">
    <source>
        <dbReference type="SAM" id="Phobius"/>
    </source>
</evidence>
<feature type="transmembrane region" description="Helical" evidence="14">
    <location>
        <begin position="156"/>
        <end position="177"/>
    </location>
</feature>
<dbReference type="AlphaFoldDB" id="A0AAD1THU3"/>
<evidence type="ECO:0000256" key="2">
    <source>
        <dbReference type="ARBA" id="ARBA00004653"/>
    </source>
</evidence>
<feature type="transmembrane region" description="Helical" evidence="14">
    <location>
        <begin position="125"/>
        <end position="144"/>
    </location>
</feature>
<evidence type="ECO:0000256" key="3">
    <source>
        <dbReference type="ARBA" id="ARBA00007809"/>
    </source>
</evidence>
<evidence type="ECO:0000256" key="13">
    <source>
        <dbReference type="ARBA" id="ARBA00031430"/>
    </source>
</evidence>
<dbReference type="Gene3D" id="1.20.1280.290">
    <property type="match status" value="2"/>
</dbReference>
<keyword evidence="10 14" id="KW-1133">Transmembrane helix</keyword>
<evidence type="ECO:0000256" key="10">
    <source>
        <dbReference type="ARBA" id="ARBA00022989"/>
    </source>
</evidence>
<sequence length="216" mass="24572">MDEMWLLSAACVLFTLGMFSSGLSDLRVMVSKRSVDNIQFLPFLTTDLNNLGWLYYGYLKGDGTLMTVNTIGASLQTLYMVAYIVYADQKRNLVYQVLLSLGVLFLAYGYFYILISDIGVRLNQLGMFCSIFTITMYLSPMADLAHIIRTKSTKCLSFPLTVATFLASSSWVLYGWVLGDLYIMIPNFPGIVTSILRFWLFWIYPPDKPSYRHILA</sequence>
<dbReference type="EMBL" id="OW240924">
    <property type="protein sequence ID" value="CAH2327533.1"/>
    <property type="molecule type" value="Genomic_DNA"/>
</dbReference>
<evidence type="ECO:0000256" key="9">
    <source>
        <dbReference type="ARBA" id="ARBA00022737"/>
    </source>
</evidence>
<evidence type="ECO:0000256" key="6">
    <source>
        <dbReference type="ARBA" id="ARBA00022475"/>
    </source>
</evidence>